<keyword evidence="4" id="KW-0862">Zinc</keyword>
<comment type="subcellular location">
    <subcellularLocation>
        <location evidence="1">Nucleus</location>
    </subcellularLocation>
</comment>
<dbReference type="InterPro" id="IPR011011">
    <property type="entry name" value="Znf_FYVE_PHD"/>
</dbReference>
<evidence type="ECO:0000313" key="8">
    <source>
        <dbReference type="EMBL" id="OKL62968.1"/>
    </source>
</evidence>
<dbReference type="InterPro" id="IPR001965">
    <property type="entry name" value="Znf_PHD"/>
</dbReference>
<evidence type="ECO:0000256" key="1">
    <source>
        <dbReference type="ARBA" id="ARBA00004123"/>
    </source>
</evidence>
<keyword evidence="9" id="KW-1185">Reference proteome</keyword>
<dbReference type="Proteomes" id="UP000214365">
    <property type="component" value="Unassembled WGS sequence"/>
</dbReference>
<comment type="caution">
    <text evidence="8">The sequence shown here is derived from an EMBL/GenBank/DDBJ whole genome shotgun (WGS) entry which is preliminary data.</text>
</comment>
<dbReference type="InterPro" id="IPR019786">
    <property type="entry name" value="Zinc_finger_PHD-type_CS"/>
</dbReference>
<feature type="region of interest" description="Disordered" evidence="6">
    <location>
        <begin position="151"/>
        <end position="258"/>
    </location>
</feature>
<dbReference type="OrthoDB" id="5863171at2759"/>
<dbReference type="PANTHER" id="PTHR12628">
    <property type="entry name" value="POLYCOMB-LIKE TRANSCRIPTION FACTOR"/>
    <property type="match status" value="1"/>
</dbReference>
<dbReference type="GO" id="GO:0008270">
    <property type="term" value="F:zinc ion binding"/>
    <property type="evidence" value="ECO:0007669"/>
    <property type="project" value="UniProtKB-KW"/>
</dbReference>
<dbReference type="PROSITE" id="PS01359">
    <property type="entry name" value="ZF_PHD_1"/>
    <property type="match status" value="1"/>
</dbReference>
<dbReference type="SUPFAM" id="SSF57903">
    <property type="entry name" value="FYVE/PHD zinc finger"/>
    <property type="match status" value="1"/>
</dbReference>
<feature type="compositionally biased region" description="Basic residues" evidence="6">
    <location>
        <begin position="249"/>
        <end position="258"/>
    </location>
</feature>
<dbReference type="PANTHER" id="PTHR12628:SF10">
    <property type="entry name" value="HOMEOBOX DOMAIN-CONTAINING PROTEIN"/>
    <property type="match status" value="1"/>
</dbReference>
<evidence type="ECO:0000256" key="4">
    <source>
        <dbReference type="ARBA" id="ARBA00022833"/>
    </source>
</evidence>
<evidence type="ECO:0000256" key="6">
    <source>
        <dbReference type="SAM" id="MobiDB-lite"/>
    </source>
</evidence>
<keyword evidence="3" id="KW-0863">Zinc-finger</keyword>
<feature type="compositionally biased region" description="Acidic residues" evidence="6">
    <location>
        <begin position="439"/>
        <end position="450"/>
    </location>
</feature>
<gene>
    <name evidence="8" type="ORF">UA08_01566</name>
</gene>
<feature type="domain" description="Zinc finger PHD-type" evidence="7">
    <location>
        <begin position="266"/>
        <end position="318"/>
    </location>
</feature>
<feature type="region of interest" description="Disordered" evidence="6">
    <location>
        <begin position="1"/>
        <end position="30"/>
    </location>
</feature>
<evidence type="ECO:0000259" key="7">
    <source>
        <dbReference type="SMART" id="SM00249"/>
    </source>
</evidence>
<accession>A0A1Q5QAY1</accession>
<feature type="region of interest" description="Disordered" evidence="6">
    <location>
        <begin position="421"/>
        <end position="462"/>
    </location>
</feature>
<feature type="compositionally biased region" description="Polar residues" evidence="6">
    <location>
        <begin position="206"/>
        <end position="215"/>
    </location>
</feature>
<dbReference type="GO" id="GO:0005634">
    <property type="term" value="C:nucleus"/>
    <property type="evidence" value="ECO:0007669"/>
    <property type="project" value="UniProtKB-SubCell"/>
</dbReference>
<evidence type="ECO:0000256" key="3">
    <source>
        <dbReference type="ARBA" id="ARBA00022771"/>
    </source>
</evidence>
<dbReference type="GO" id="GO:0003677">
    <property type="term" value="F:DNA binding"/>
    <property type="evidence" value="ECO:0007669"/>
    <property type="project" value="TreeGrafter"/>
</dbReference>
<feature type="compositionally biased region" description="Polar residues" evidence="6">
    <location>
        <begin position="421"/>
        <end position="435"/>
    </location>
</feature>
<evidence type="ECO:0000256" key="5">
    <source>
        <dbReference type="ARBA" id="ARBA00023242"/>
    </source>
</evidence>
<protein>
    <recommendedName>
        <fullName evidence="7">Zinc finger PHD-type domain-containing protein</fullName>
    </recommendedName>
</protein>
<keyword evidence="5" id="KW-0539">Nucleus</keyword>
<dbReference type="GeneID" id="31001321"/>
<dbReference type="STRING" id="1441469.A0A1Q5QAY1"/>
<name>A0A1Q5QAY1_TALAT</name>
<dbReference type="GO" id="GO:0003682">
    <property type="term" value="F:chromatin binding"/>
    <property type="evidence" value="ECO:0007669"/>
    <property type="project" value="TreeGrafter"/>
</dbReference>
<dbReference type="Pfam" id="PF00628">
    <property type="entry name" value="PHD"/>
    <property type="match status" value="1"/>
</dbReference>
<dbReference type="GO" id="GO:0045814">
    <property type="term" value="P:negative regulation of gene expression, epigenetic"/>
    <property type="evidence" value="ECO:0007669"/>
    <property type="project" value="TreeGrafter"/>
</dbReference>
<dbReference type="AlphaFoldDB" id="A0A1Q5QAY1"/>
<sequence>MGLQEDMNSRSRVSSPPPPGLSTSTVDASSSHALQSVQHAFSPDHLNPSTLSYFYGADHLQTGLAPGRAHPMAVLRNRVAGFPALAPALACASPVTETAIAASQPSAVQLQQKTTAQSLINLAPNLSNKPNDNQAALDVRAQQPLPLAPLAAKQQTPVDSPLQKPAIANRKRRNRRKRAHDSDDEIKANDSSSDDVSDDMLPVARQTKSGRQVNRPTFFALSPEPKQSPRQRPSPSGSTTTPAPSGAPVKRRRKVYRKNGKDINITCSRCQRGHSPATNSIVFCDECNGAWHQFCHDPPIDKQLIDVKEAEWFCNECRPGQRVTLLKLRLPPKKKSVSTESALGSLVCGSRFTTEEQRGYLSSLSHASLVDMLVTLSKKNPTLPIFPENMRDLRQSKFVLTPSSSSTTSILHQTLQSASSGISNTGVQMTEAQSKGTEEDSDDSGSEYEVEEHRLYPRPGNGFCLPPDEEDLDMLLDDPACSTFSYALHGYPQGNALADNALTIKLAG</sequence>
<dbReference type="EMBL" id="LFMY01000002">
    <property type="protein sequence ID" value="OKL62968.1"/>
    <property type="molecule type" value="Genomic_DNA"/>
</dbReference>
<feature type="compositionally biased region" description="Low complexity" evidence="6">
    <location>
        <begin position="222"/>
        <end position="248"/>
    </location>
</feature>
<reference evidence="8 9" key="1">
    <citation type="submission" date="2015-06" db="EMBL/GenBank/DDBJ databases">
        <title>Talaromyces atroroseus IBT 11181 draft genome.</title>
        <authorList>
            <person name="Rasmussen K.B."/>
            <person name="Rasmussen S."/>
            <person name="Petersen B."/>
            <person name="Sicheritz-Ponten T."/>
            <person name="Mortensen U.H."/>
            <person name="Thrane U."/>
        </authorList>
    </citation>
    <scope>NUCLEOTIDE SEQUENCE [LARGE SCALE GENOMIC DNA]</scope>
    <source>
        <strain evidence="8 9">IBT 11181</strain>
    </source>
</reference>
<dbReference type="Gene3D" id="3.30.40.10">
    <property type="entry name" value="Zinc/RING finger domain, C3HC4 (zinc finger)"/>
    <property type="match status" value="1"/>
</dbReference>
<evidence type="ECO:0000256" key="2">
    <source>
        <dbReference type="ARBA" id="ARBA00022723"/>
    </source>
</evidence>
<evidence type="ECO:0000313" key="9">
    <source>
        <dbReference type="Proteomes" id="UP000214365"/>
    </source>
</evidence>
<dbReference type="RefSeq" id="XP_020123089.1">
    <property type="nucleotide sequence ID" value="XM_020261244.1"/>
</dbReference>
<organism evidence="8 9">
    <name type="scientific">Talaromyces atroroseus</name>
    <dbReference type="NCBI Taxonomy" id="1441469"/>
    <lineage>
        <taxon>Eukaryota</taxon>
        <taxon>Fungi</taxon>
        <taxon>Dikarya</taxon>
        <taxon>Ascomycota</taxon>
        <taxon>Pezizomycotina</taxon>
        <taxon>Eurotiomycetes</taxon>
        <taxon>Eurotiomycetidae</taxon>
        <taxon>Eurotiales</taxon>
        <taxon>Trichocomaceae</taxon>
        <taxon>Talaromyces</taxon>
        <taxon>Talaromyces sect. Trachyspermi</taxon>
    </lineage>
</organism>
<feature type="compositionally biased region" description="Basic residues" evidence="6">
    <location>
        <begin position="169"/>
        <end position="179"/>
    </location>
</feature>
<keyword evidence="2" id="KW-0479">Metal-binding</keyword>
<proteinExistence type="predicted"/>
<dbReference type="InterPro" id="IPR019787">
    <property type="entry name" value="Znf_PHD-finger"/>
</dbReference>
<dbReference type="InterPro" id="IPR013083">
    <property type="entry name" value="Znf_RING/FYVE/PHD"/>
</dbReference>
<dbReference type="CDD" id="cd15502">
    <property type="entry name" value="PHD_Phf1p_Phf2p_like"/>
    <property type="match status" value="1"/>
</dbReference>
<dbReference type="SMART" id="SM00249">
    <property type="entry name" value="PHD"/>
    <property type="match status" value="1"/>
</dbReference>